<dbReference type="Proteomes" id="UP000185109">
    <property type="component" value="Chromosome"/>
</dbReference>
<feature type="region of interest" description="Disordered" evidence="1">
    <location>
        <begin position="109"/>
        <end position="132"/>
    </location>
</feature>
<evidence type="ECO:0000256" key="1">
    <source>
        <dbReference type="SAM" id="MobiDB-lite"/>
    </source>
</evidence>
<protein>
    <submittedName>
        <fullName evidence="3">Uncharacterized protein</fullName>
    </submittedName>
</protein>
<proteinExistence type="predicted"/>
<name>A0A1L5P3H4_RHIET</name>
<evidence type="ECO:0000256" key="2">
    <source>
        <dbReference type="SAM" id="SignalP"/>
    </source>
</evidence>
<feature type="region of interest" description="Disordered" evidence="1">
    <location>
        <begin position="19"/>
        <end position="76"/>
    </location>
</feature>
<reference evidence="3 4" key="1">
    <citation type="submission" date="2016-09" db="EMBL/GenBank/DDBJ databases">
        <title>The complete genome sequences of Rhizobium gallicum, symbiovars gallicum and phaseoli, symbionts associated to common bean (Phaseolus vulgaris).</title>
        <authorList>
            <person name="Bustos P."/>
            <person name="Santamaria R.I."/>
            <person name="Perez-Carrascal O.M."/>
            <person name="Juarez S."/>
            <person name="Lozano L."/>
            <person name="Martinez-Flores I."/>
            <person name="Martinez-Romero E."/>
            <person name="Cevallos M."/>
            <person name="Romero D."/>
            <person name="Davila G."/>
            <person name="Gonzalez V."/>
        </authorList>
    </citation>
    <scope>NUCLEOTIDE SEQUENCE [LARGE SCALE GENOMIC DNA]</scope>
    <source>
        <strain evidence="3 4">8C-3</strain>
    </source>
</reference>
<feature type="compositionally biased region" description="Basic and acidic residues" evidence="1">
    <location>
        <begin position="53"/>
        <end position="69"/>
    </location>
</feature>
<feature type="chain" id="PRO_5012747006" evidence="2">
    <location>
        <begin position="22"/>
        <end position="132"/>
    </location>
</feature>
<accession>A0A1L5P3H4</accession>
<evidence type="ECO:0000313" key="3">
    <source>
        <dbReference type="EMBL" id="APO74678.1"/>
    </source>
</evidence>
<gene>
    <name evidence="3" type="ORF">AM571_CH01863</name>
</gene>
<dbReference type="EMBL" id="CP017241">
    <property type="protein sequence ID" value="APO74678.1"/>
    <property type="molecule type" value="Genomic_DNA"/>
</dbReference>
<dbReference type="AlphaFoldDB" id="A0A1L5P3H4"/>
<feature type="signal peptide" evidence="2">
    <location>
        <begin position="1"/>
        <end position="21"/>
    </location>
</feature>
<organism evidence="3 4">
    <name type="scientific">Rhizobium etli 8C-3</name>
    <dbReference type="NCBI Taxonomy" id="538025"/>
    <lineage>
        <taxon>Bacteria</taxon>
        <taxon>Pseudomonadati</taxon>
        <taxon>Pseudomonadota</taxon>
        <taxon>Alphaproteobacteria</taxon>
        <taxon>Hyphomicrobiales</taxon>
        <taxon>Rhizobiaceae</taxon>
        <taxon>Rhizobium/Agrobacterium group</taxon>
        <taxon>Rhizobium</taxon>
    </lineage>
</organism>
<feature type="compositionally biased region" description="Basic and acidic residues" evidence="1">
    <location>
        <begin position="117"/>
        <end position="132"/>
    </location>
</feature>
<sequence>MKTILSVAAATLAISAGASYAQQPTEAPPPPPPDGRSVAPESTPAPQPTPSDEGARRDELRSDRDDRQPAPRRAARFYIQDGDVKISIRCADDEPTRVCADLVLQMLDRLEGSSSSRGDRDRDRDRDGYRYR</sequence>
<keyword evidence="2" id="KW-0732">Signal</keyword>
<evidence type="ECO:0000313" key="4">
    <source>
        <dbReference type="Proteomes" id="UP000185109"/>
    </source>
</evidence>